<evidence type="ECO:0000256" key="1">
    <source>
        <dbReference type="ARBA" id="ARBA00001164"/>
    </source>
</evidence>
<evidence type="ECO:0000256" key="3">
    <source>
        <dbReference type="ARBA" id="ARBA00012572"/>
    </source>
</evidence>
<dbReference type="EMBL" id="JAAIWM010000002">
    <property type="protein sequence ID" value="NEY71220.1"/>
    <property type="molecule type" value="Genomic_DNA"/>
</dbReference>
<dbReference type="PANTHER" id="PTHR42894:SF1">
    <property type="entry name" value="N-(5'-PHOSPHORIBOSYL)ANTHRANILATE ISOMERASE"/>
    <property type="match status" value="1"/>
</dbReference>
<protein>
    <recommendedName>
        <fullName evidence="4 9">N-(5'-phosphoribosyl)anthranilate isomerase</fullName>
        <shortName evidence="9">PRAI</shortName>
        <ecNumber evidence="3 9">5.3.1.24</ecNumber>
    </recommendedName>
</protein>
<dbReference type="NCBIfam" id="NF002301">
    <property type="entry name" value="PRK01222.2-1"/>
    <property type="match status" value="1"/>
</dbReference>
<dbReference type="CDD" id="cd00405">
    <property type="entry name" value="PRAI"/>
    <property type="match status" value="1"/>
</dbReference>
<keyword evidence="12" id="KW-1185">Reference proteome</keyword>
<evidence type="ECO:0000256" key="7">
    <source>
        <dbReference type="ARBA" id="ARBA00023141"/>
    </source>
</evidence>
<evidence type="ECO:0000256" key="8">
    <source>
        <dbReference type="ARBA" id="ARBA00023235"/>
    </source>
</evidence>
<dbReference type="HAMAP" id="MF_00135">
    <property type="entry name" value="PRAI"/>
    <property type="match status" value="1"/>
</dbReference>
<keyword evidence="5 9" id="KW-0028">Amino-acid biosynthesis</keyword>
<feature type="domain" description="N-(5'phosphoribosyl) anthranilate isomerase (PRAI)" evidence="10">
    <location>
        <begin position="7"/>
        <end position="208"/>
    </location>
</feature>
<gene>
    <name evidence="9" type="primary">trpF</name>
    <name evidence="11" type="ORF">G4D63_05640</name>
</gene>
<dbReference type="EC" id="5.3.1.24" evidence="3 9"/>
<evidence type="ECO:0000256" key="5">
    <source>
        <dbReference type="ARBA" id="ARBA00022605"/>
    </source>
</evidence>
<dbReference type="Gene3D" id="3.20.20.70">
    <property type="entry name" value="Aldolase class I"/>
    <property type="match status" value="1"/>
</dbReference>
<reference evidence="11 12" key="1">
    <citation type="submission" date="2020-02" db="EMBL/GenBank/DDBJ databases">
        <title>Bacillus aquiflavi sp. nov., isolated from yellow water of strong flavor Chinese baijiu in Yibin region of China.</title>
        <authorList>
            <person name="Xie J."/>
        </authorList>
    </citation>
    <scope>NUCLEOTIDE SEQUENCE [LARGE SCALE GENOMIC DNA]</scope>
    <source>
        <strain evidence="11 12">SA4</strain>
    </source>
</reference>
<dbReference type="PANTHER" id="PTHR42894">
    <property type="entry name" value="N-(5'-PHOSPHORIBOSYL)ANTHRANILATE ISOMERASE"/>
    <property type="match status" value="1"/>
</dbReference>
<dbReference type="GO" id="GO:0004640">
    <property type="term" value="F:phosphoribosylanthranilate isomerase activity"/>
    <property type="evidence" value="ECO:0007669"/>
    <property type="project" value="UniProtKB-UniRule"/>
</dbReference>
<dbReference type="InterPro" id="IPR013785">
    <property type="entry name" value="Aldolase_TIM"/>
</dbReference>
<dbReference type="RefSeq" id="WP_163178646.1">
    <property type="nucleotide sequence ID" value="NZ_JAAIWM010000002.1"/>
</dbReference>
<keyword evidence="8 9" id="KW-0413">Isomerase</keyword>
<comment type="catalytic activity">
    <reaction evidence="1 9">
        <text>N-(5-phospho-beta-D-ribosyl)anthranilate = 1-(2-carboxyphenylamino)-1-deoxy-D-ribulose 5-phosphate</text>
        <dbReference type="Rhea" id="RHEA:21540"/>
        <dbReference type="ChEBI" id="CHEBI:18277"/>
        <dbReference type="ChEBI" id="CHEBI:58613"/>
        <dbReference type="EC" id="5.3.1.24"/>
    </reaction>
</comment>
<dbReference type="Pfam" id="PF00697">
    <property type="entry name" value="PRAI"/>
    <property type="match status" value="1"/>
</dbReference>
<comment type="similarity">
    <text evidence="9">Belongs to the TrpF family.</text>
</comment>
<evidence type="ECO:0000256" key="2">
    <source>
        <dbReference type="ARBA" id="ARBA00004664"/>
    </source>
</evidence>
<name>A0A6M0Q6Y9_9BACI</name>
<keyword evidence="6 9" id="KW-0822">Tryptophan biosynthesis</keyword>
<dbReference type="InterPro" id="IPR011060">
    <property type="entry name" value="RibuloseP-bd_barrel"/>
</dbReference>
<proteinExistence type="inferred from homology"/>
<comment type="pathway">
    <text evidence="2 9">Amino-acid biosynthesis; L-tryptophan biosynthesis; L-tryptophan from chorismate: step 3/5.</text>
</comment>
<keyword evidence="7 9" id="KW-0057">Aromatic amino acid biosynthesis</keyword>
<dbReference type="SUPFAM" id="SSF51366">
    <property type="entry name" value="Ribulose-phoshate binding barrel"/>
    <property type="match status" value="1"/>
</dbReference>
<organism evidence="11 12">
    <name type="scientific">Bacillus mesophilus</name>
    <dbReference type="NCBI Taxonomy" id="1808955"/>
    <lineage>
        <taxon>Bacteria</taxon>
        <taxon>Bacillati</taxon>
        <taxon>Bacillota</taxon>
        <taxon>Bacilli</taxon>
        <taxon>Bacillales</taxon>
        <taxon>Bacillaceae</taxon>
        <taxon>Bacillus</taxon>
    </lineage>
</organism>
<evidence type="ECO:0000259" key="10">
    <source>
        <dbReference type="Pfam" id="PF00697"/>
    </source>
</evidence>
<evidence type="ECO:0000256" key="6">
    <source>
        <dbReference type="ARBA" id="ARBA00022822"/>
    </source>
</evidence>
<evidence type="ECO:0000256" key="4">
    <source>
        <dbReference type="ARBA" id="ARBA00022272"/>
    </source>
</evidence>
<dbReference type="InterPro" id="IPR044643">
    <property type="entry name" value="TrpF_fam"/>
</dbReference>
<accession>A0A6M0Q6Y9</accession>
<dbReference type="UniPathway" id="UPA00035">
    <property type="reaction ID" value="UER00042"/>
</dbReference>
<comment type="caution">
    <text evidence="11">The sequence shown here is derived from an EMBL/GenBank/DDBJ whole genome shotgun (WGS) entry which is preliminary data.</text>
</comment>
<dbReference type="GO" id="GO:0000162">
    <property type="term" value="P:L-tryptophan biosynthetic process"/>
    <property type="evidence" value="ECO:0007669"/>
    <property type="project" value="UniProtKB-UniRule"/>
</dbReference>
<evidence type="ECO:0000313" key="11">
    <source>
        <dbReference type="EMBL" id="NEY71220.1"/>
    </source>
</evidence>
<sequence length="220" mass="24693">MTRPLLKFCGNRSYGDWCYVVDSMADVLGVIFAPSKRNVTKEQVKAWLETKPLPPTKRLAGIFVNESLETIKETCEEIPLQIIQCHGIETPADLKEIKKATGLVVWKAIHHDDTSLEYMRTFQSIADGYVVDTKSPKAWGGTGQSFDWASIPNYLKEAEIQGVPCFIAGGVKVENIKELLEFNPIGIDLASGIEVNEQKNKDLIQRIENEVDYYVNNNIS</sequence>
<evidence type="ECO:0000256" key="9">
    <source>
        <dbReference type="HAMAP-Rule" id="MF_00135"/>
    </source>
</evidence>
<dbReference type="InterPro" id="IPR001240">
    <property type="entry name" value="PRAI_dom"/>
</dbReference>
<evidence type="ECO:0000313" key="12">
    <source>
        <dbReference type="Proteomes" id="UP000481043"/>
    </source>
</evidence>
<dbReference type="AlphaFoldDB" id="A0A6M0Q6Y9"/>
<dbReference type="Proteomes" id="UP000481043">
    <property type="component" value="Unassembled WGS sequence"/>
</dbReference>